<dbReference type="EMBL" id="GG663749">
    <property type="protein sequence ID" value="EEH52200.1"/>
    <property type="molecule type" value="Genomic_DNA"/>
</dbReference>
<dbReference type="eggNOG" id="ENOG502QS64">
    <property type="taxonomic scope" value="Eukaryota"/>
</dbReference>
<feature type="domain" description="Cobalamin adenosyltransferase-like" evidence="12">
    <location>
        <begin position="21"/>
        <end position="193"/>
    </location>
</feature>
<comment type="function">
    <text evidence="7">Converts cob(I)alamin to adenosylcobalamin (adenosylcob(III)alamin), a coenzyme for methylmalonyl-CoA mutase, therefore participates in the final step of the vitamin B12 conversion. Generates adenosylcobalamin (AdoCbl) and directly delivers the cofactor to MUT in a transfer that is stimulated by ATP-binding to MMAB and gated by MMAA.</text>
</comment>
<evidence type="ECO:0000256" key="10">
    <source>
        <dbReference type="RuleBase" id="RU366026"/>
    </source>
</evidence>
<reference evidence="13 14" key="1">
    <citation type="journal article" date="2009" name="Science">
        <title>Green evolution and dynamic adaptations revealed by genomes of the marine picoeukaryotes Micromonas.</title>
        <authorList>
            <person name="Worden A.Z."/>
            <person name="Lee J.H."/>
            <person name="Mock T."/>
            <person name="Rouze P."/>
            <person name="Simmons M.P."/>
            <person name="Aerts A.L."/>
            <person name="Allen A.E."/>
            <person name="Cuvelier M.L."/>
            <person name="Derelle E."/>
            <person name="Everett M.V."/>
            <person name="Foulon E."/>
            <person name="Grimwood J."/>
            <person name="Gundlach H."/>
            <person name="Henrissat B."/>
            <person name="Napoli C."/>
            <person name="McDonald S.M."/>
            <person name="Parker M.S."/>
            <person name="Rombauts S."/>
            <person name="Salamov A."/>
            <person name="Von Dassow P."/>
            <person name="Badger J.H."/>
            <person name="Coutinho P.M."/>
            <person name="Demir E."/>
            <person name="Dubchak I."/>
            <person name="Gentemann C."/>
            <person name="Eikrem W."/>
            <person name="Gready J.E."/>
            <person name="John U."/>
            <person name="Lanier W."/>
            <person name="Lindquist E.A."/>
            <person name="Lucas S."/>
            <person name="Mayer K.F."/>
            <person name="Moreau H."/>
            <person name="Not F."/>
            <person name="Otillar R."/>
            <person name="Panaud O."/>
            <person name="Pangilinan J."/>
            <person name="Paulsen I."/>
            <person name="Piegu B."/>
            <person name="Poliakov A."/>
            <person name="Robbens S."/>
            <person name="Schmutz J."/>
            <person name="Toulza E."/>
            <person name="Wyss T."/>
            <person name="Zelensky A."/>
            <person name="Zhou K."/>
            <person name="Armbrust E.V."/>
            <person name="Bhattacharya D."/>
            <person name="Goodenough U.W."/>
            <person name="Van de Peer Y."/>
            <person name="Grigoriev I.V."/>
        </authorList>
    </citation>
    <scope>NUCLEOTIDE SEQUENCE [LARGE SCALE GENOMIC DNA]</scope>
    <source>
        <strain evidence="13 14">CCMP1545</strain>
    </source>
</reference>
<comment type="catalytic activity">
    <reaction evidence="6">
        <text>cob(I)alamin-[corrinoid adenosyltransferase] + ATP = apo-[corrinoid adenosyltransferase] + adenosylcob(III)alamin + triphosphate</text>
        <dbReference type="Rhea" id="RHEA:56796"/>
        <dbReference type="Rhea" id="RHEA-COMP:14743"/>
        <dbReference type="Rhea" id="RHEA-COMP:14744"/>
        <dbReference type="ChEBI" id="CHEBI:18036"/>
        <dbReference type="ChEBI" id="CHEBI:18408"/>
        <dbReference type="ChEBI" id="CHEBI:30616"/>
        <dbReference type="ChEBI" id="CHEBI:60488"/>
        <dbReference type="ChEBI" id="CHEBI:83228"/>
    </reaction>
    <physiologicalReaction direction="left-to-right" evidence="6">
        <dbReference type="Rhea" id="RHEA:56797"/>
    </physiologicalReaction>
</comment>
<evidence type="ECO:0000313" key="13">
    <source>
        <dbReference type="EMBL" id="EEH52200.1"/>
    </source>
</evidence>
<accession>C1N721</accession>
<dbReference type="Pfam" id="PF01923">
    <property type="entry name" value="Cob_adeno_trans"/>
    <property type="match status" value="1"/>
</dbReference>
<evidence type="ECO:0000256" key="2">
    <source>
        <dbReference type="ARBA" id="ARBA00011233"/>
    </source>
</evidence>
<keyword evidence="14" id="KW-1185">Reference proteome</keyword>
<dbReference type="PANTHER" id="PTHR12213:SF0">
    <property type="entry name" value="CORRINOID ADENOSYLTRANSFERASE MMAB"/>
    <property type="match status" value="1"/>
</dbReference>
<sequence length="218" mass="23602">MTASEAAPPSAPADGDRGVKVYTRTGDDGSSCLFNMERRDKDDDVFEALGDVDELGVAIGVACAHLEDPIDERGALLARLKEIQSRLLDVGSAVATPLGESSEWKRDRTSFEASHATTLEAWIDEYDAHLPPLKTFILPSGGHASARLHVARVVARRAERRCVPLIRRGDCVESVGVYLNRLSDFLYTAARFVAMRQGKAETPYKKAKAVGEGEGAST</sequence>
<dbReference type="InterPro" id="IPR029499">
    <property type="entry name" value="PduO-typ"/>
</dbReference>
<comment type="similarity">
    <text evidence="1 10">Belongs to the Cob(I)alamin adenosyltransferase family.</text>
</comment>
<evidence type="ECO:0000256" key="4">
    <source>
        <dbReference type="ARBA" id="ARBA00022741"/>
    </source>
</evidence>
<dbReference type="PANTHER" id="PTHR12213">
    <property type="entry name" value="CORRINOID ADENOSYLTRANSFERASE"/>
    <property type="match status" value="1"/>
</dbReference>
<keyword evidence="4 10" id="KW-0547">Nucleotide-binding</keyword>
<name>C1N721_MICPC</name>
<evidence type="ECO:0000256" key="1">
    <source>
        <dbReference type="ARBA" id="ARBA00007487"/>
    </source>
</evidence>
<proteinExistence type="inferred from homology"/>
<evidence type="ECO:0000256" key="8">
    <source>
        <dbReference type="ARBA" id="ARBA00071654"/>
    </source>
</evidence>
<dbReference type="AlphaFoldDB" id="C1N721"/>
<protein>
    <recommendedName>
        <fullName evidence="8">Corrinoid adenosyltransferase MMAB</fullName>
    </recommendedName>
    <alternativeName>
        <fullName evidence="9">ATP:co(I)rrinoid adenosyltransferase MMAB</fullName>
    </alternativeName>
</protein>
<evidence type="ECO:0000256" key="9">
    <source>
        <dbReference type="ARBA" id="ARBA00075216"/>
    </source>
</evidence>
<evidence type="ECO:0000256" key="6">
    <source>
        <dbReference type="ARBA" id="ARBA00051988"/>
    </source>
</evidence>
<keyword evidence="5 10" id="KW-0067">ATP-binding</keyword>
<dbReference type="FunFam" id="1.20.1200.10:FF:000001">
    <property type="entry name" value="Cob(I)yrinic acid a,c-diamide adenosyltransferase"/>
    <property type="match status" value="1"/>
</dbReference>
<evidence type="ECO:0000256" key="7">
    <source>
        <dbReference type="ARBA" id="ARBA00056747"/>
    </source>
</evidence>
<dbReference type="KEGG" id="mpp:MICPUCDRAFT_22951"/>
<dbReference type="GO" id="GO:0005524">
    <property type="term" value="F:ATP binding"/>
    <property type="evidence" value="ECO:0007669"/>
    <property type="project" value="UniProtKB-UniRule"/>
</dbReference>
<dbReference type="InterPro" id="IPR036451">
    <property type="entry name" value="CblAdoTrfase-like_sf"/>
</dbReference>
<dbReference type="OMA" id="HQACTVV"/>
<evidence type="ECO:0000256" key="5">
    <source>
        <dbReference type="ARBA" id="ARBA00022840"/>
    </source>
</evidence>
<keyword evidence="3 10" id="KW-0808">Transferase</keyword>
<evidence type="ECO:0000256" key="3">
    <source>
        <dbReference type="ARBA" id="ARBA00022679"/>
    </source>
</evidence>
<feature type="region of interest" description="Disordered" evidence="11">
    <location>
        <begin position="1"/>
        <end position="24"/>
    </location>
</feature>
<dbReference type="GO" id="GO:0008817">
    <property type="term" value="F:corrinoid adenosyltransferase activity"/>
    <property type="evidence" value="ECO:0007669"/>
    <property type="project" value="UniProtKB-ARBA"/>
</dbReference>
<dbReference type="GeneID" id="9689097"/>
<gene>
    <name evidence="13" type="ORF">MICPUCDRAFT_22951</name>
</gene>
<organism evidence="14">
    <name type="scientific">Micromonas pusilla (strain CCMP1545)</name>
    <name type="common">Picoplanktonic green alga</name>
    <dbReference type="NCBI Taxonomy" id="564608"/>
    <lineage>
        <taxon>Eukaryota</taxon>
        <taxon>Viridiplantae</taxon>
        <taxon>Chlorophyta</taxon>
        <taxon>Mamiellophyceae</taxon>
        <taxon>Mamiellales</taxon>
        <taxon>Mamiellaceae</taxon>
        <taxon>Micromonas</taxon>
    </lineage>
</organism>
<dbReference type="InterPro" id="IPR016030">
    <property type="entry name" value="CblAdoTrfase-like"/>
</dbReference>
<comment type="subunit">
    <text evidence="2">Homotrimer.</text>
</comment>
<dbReference type="Proteomes" id="UP000001876">
    <property type="component" value="Unassembled WGS sequence"/>
</dbReference>
<dbReference type="NCBIfam" id="TIGR00636">
    <property type="entry name" value="PduO_Nterm"/>
    <property type="match status" value="1"/>
</dbReference>
<evidence type="ECO:0000313" key="14">
    <source>
        <dbReference type="Proteomes" id="UP000001876"/>
    </source>
</evidence>
<dbReference type="GO" id="GO:0009235">
    <property type="term" value="P:cobalamin metabolic process"/>
    <property type="evidence" value="ECO:0007669"/>
    <property type="project" value="UniProtKB-ARBA"/>
</dbReference>
<dbReference type="OrthoDB" id="549173at2759"/>
<evidence type="ECO:0000256" key="11">
    <source>
        <dbReference type="SAM" id="MobiDB-lite"/>
    </source>
</evidence>
<dbReference type="Gene3D" id="1.20.1200.10">
    <property type="entry name" value="Cobalamin adenosyltransferase-like"/>
    <property type="match status" value="1"/>
</dbReference>
<dbReference type="RefSeq" id="XP_003063827.1">
    <property type="nucleotide sequence ID" value="XM_003063781.1"/>
</dbReference>
<dbReference type="SUPFAM" id="SSF89028">
    <property type="entry name" value="Cobalamin adenosyltransferase-like"/>
    <property type="match status" value="1"/>
</dbReference>
<dbReference type="STRING" id="564608.C1N721"/>
<evidence type="ECO:0000259" key="12">
    <source>
        <dbReference type="Pfam" id="PF01923"/>
    </source>
</evidence>